<dbReference type="SMART" id="SM00530">
    <property type="entry name" value="HTH_XRE"/>
    <property type="match status" value="1"/>
</dbReference>
<dbReference type="RefSeq" id="WP_008707119.1">
    <property type="nucleotide sequence ID" value="NZ_BTHH01000004.1"/>
</dbReference>
<protein>
    <submittedName>
        <fullName evidence="3">Anaerobic benzoate catabolism transcriptional regulator</fullName>
    </submittedName>
</protein>
<keyword evidence="1" id="KW-0238">DNA-binding</keyword>
<organism evidence="3 4">
    <name type="scientific">Blautia wexlerae</name>
    <dbReference type="NCBI Taxonomy" id="418240"/>
    <lineage>
        <taxon>Bacteria</taxon>
        <taxon>Bacillati</taxon>
        <taxon>Bacillota</taxon>
        <taxon>Clostridia</taxon>
        <taxon>Lachnospirales</taxon>
        <taxon>Lachnospiraceae</taxon>
        <taxon>Blautia</taxon>
    </lineage>
</organism>
<dbReference type="Pfam" id="PF01381">
    <property type="entry name" value="HTH_3"/>
    <property type="match status" value="1"/>
</dbReference>
<dbReference type="Proteomes" id="UP000095431">
    <property type="component" value="Unassembled WGS sequence"/>
</dbReference>
<dbReference type="PANTHER" id="PTHR46797">
    <property type="entry name" value="HTH-TYPE TRANSCRIPTIONAL REGULATOR"/>
    <property type="match status" value="1"/>
</dbReference>
<dbReference type="GO" id="GO:0003677">
    <property type="term" value="F:DNA binding"/>
    <property type="evidence" value="ECO:0007669"/>
    <property type="project" value="UniProtKB-KW"/>
</dbReference>
<dbReference type="AlphaFoldDB" id="A0A173ZI08"/>
<dbReference type="PROSITE" id="PS50943">
    <property type="entry name" value="HTH_CROC1"/>
    <property type="match status" value="1"/>
</dbReference>
<feature type="domain" description="HTH cro/C1-type" evidence="2">
    <location>
        <begin position="10"/>
        <end position="64"/>
    </location>
</feature>
<accession>A0A173ZI08</accession>
<dbReference type="EMBL" id="CYZN01000005">
    <property type="protein sequence ID" value="CUN75874.1"/>
    <property type="molecule type" value="Genomic_DNA"/>
</dbReference>
<dbReference type="SUPFAM" id="SSF47413">
    <property type="entry name" value="lambda repressor-like DNA-binding domains"/>
    <property type="match status" value="1"/>
</dbReference>
<dbReference type="GeneID" id="75077082"/>
<evidence type="ECO:0000256" key="1">
    <source>
        <dbReference type="ARBA" id="ARBA00023125"/>
    </source>
</evidence>
<evidence type="ECO:0000313" key="3">
    <source>
        <dbReference type="EMBL" id="CUN75874.1"/>
    </source>
</evidence>
<evidence type="ECO:0000259" key="2">
    <source>
        <dbReference type="PROSITE" id="PS50943"/>
    </source>
</evidence>
<dbReference type="Gene3D" id="1.10.260.40">
    <property type="entry name" value="lambda repressor-like DNA-binding domains"/>
    <property type="match status" value="1"/>
</dbReference>
<sequence>METENYGSLIKNLRQKMGLTQNQVADSLGVTPGYISNVENNRTAMSLRILTYYARLTGCSLDSLVGELDPEYSETAIDRKLYQNIIKLDVETKEKLLKTLEIWSK</sequence>
<dbReference type="eggNOG" id="COG1476">
    <property type="taxonomic scope" value="Bacteria"/>
</dbReference>
<evidence type="ECO:0000313" key="4">
    <source>
        <dbReference type="Proteomes" id="UP000095431"/>
    </source>
</evidence>
<dbReference type="InterPro" id="IPR050807">
    <property type="entry name" value="TransReg_Diox_bact_type"/>
</dbReference>
<dbReference type="CDD" id="cd00093">
    <property type="entry name" value="HTH_XRE"/>
    <property type="match status" value="1"/>
</dbReference>
<dbReference type="InterPro" id="IPR010982">
    <property type="entry name" value="Lambda_DNA-bd_dom_sf"/>
</dbReference>
<dbReference type="PANTHER" id="PTHR46797:SF1">
    <property type="entry name" value="METHYLPHOSPHONATE SYNTHASE"/>
    <property type="match status" value="1"/>
</dbReference>
<dbReference type="InterPro" id="IPR001387">
    <property type="entry name" value="Cro/C1-type_HTH"/>
</dbReference>
<proteinExistence type="predicted"/>
<name>A0A173ZI08_9FIRM</name>
<dbReference type="GO" id="GO:0003700">
    <property type="term" value="F:DNA-binding transcription factor activity"/>
    <property type="evidence" value="ECO:0007669"/>
    <property type="project" value="TreeGrafter"/>
</dbReference>
<reference evidence="3 4" key="1">
    <citation type="submission" date="2015-09" db="EMBL/GenBank/DDBJ databases">
        <authorList>
            <consortium name="Pathogen Informatics"/>
        </authorList>
    </citation>
    <scope>NUCLEOTIDE SEQUENCE [LARGE SCALE GENOMIC DNA]</scope>
    <source>
        <strain evidence="3 4">2789STDY5834863</strain>
    </source>
</reference>
<dbReference type="GO" id="GO:0005829">
    <property type="term" value="C:cytosol"/>
    <property type="evidence" value="ECO:0007669"/>
    <property type="project" value="TreeGrafter"/>
</dbReference>
<gene>
    <name evidence="3" type="ORF">ERS852478_01004</name>
</gene>